<reference evidence="3" key="1">
    <citation type="journal article" date="2020" name="mSystems">
        <title>Genome- and Community-Level Interaction Insights into Carbon Utilization and Element Cycling Functions of Hydrothermarchaeota in Hydrothermal Sediment.</title>
        <authorList>
            <person name="Zhou Z."/>
            <person name="Liu Y."/>
            <person name="Xu W."/>
            <person name="Pan J."/>
            <person name="Luo Z.H."/>
            <person name="Li M."/>
        </authorList>
    </citation>
    <scope>NUCLEOTIDE SEQUENCE [LARGE SCALE GENOMIC DNA]</scope>
    <source>
        <strain evidence="3">SpSt-289</strain>
    </source>
</reference>
<comment type="caution">
    <text evidence="3">The sequence shown here is derived from an EMBL/GenBank/DDBJ whole genome shotgun (WGS) entry which is preliminary data.</text>
</comment>
<sequence length="605" mass="65570">MRTLQHTSFFLIALLCLLSLPLFPLSVQAQQDSPAELFRKELQIIHLINLERRQAGLPPLRWNRELTASARMFAQDVILHQPAGYCDHIDSQGRTPGERMRAAGFIRLGAWAENAVCNATSPEAAVRAWMQSPAHRDNLLNARLREIGVGFALSASNRGYIVADLAVDTEYAPVVIENEALSTSSRQVNLYIYNLATFSGIKGLGSAVEMMISENPDFIDVVWQPYTTESGWLLSEGEGWKTVYVKTRDALGRTAVASDSIYFGESLPLDALTLDGASYFDVGLRLQRMEAGDWPQVQFSLGWVGDDSDPNFALASTFASRIEDREAIGGTAVRLTGAGVVTLWASDYLATLPGVAYFRLKVNDNATTQTVAKLRILGPRRELALRTVRGSDFQTAGVYQEFSIPYVPDGDAQTVTFRIDVVGVAEVTVDAVTLFSEPVATTAPLQWLSPEGYLRNRGVQARLLRNDGESSSPFDVHPASGTLIAPSGGAPPPPSLSVTPSAVTLQAEESEPPTALLIVECLHCTTGVWQATSEVSWLELSVSGEGLLEIRAVLDGLAPGIYQGQIVISVSAESGVKPLVVPVTLWVGDVEALLSEKVYLPAVLR</sequence>
<proteinExistence type="predicted"/>
<evidence type="ECO:0000256" key="1">
    <source>
        <dbReference type="SAM" id="SignalP"/>
    </source>
</evidence>
<evidence type="ECO:0000313" key="3">
    <source>
        <dbReference type="EMBL" id="HDX30776.1"/>
    </source>
</evidence>
<dbReference type="AlphaFoldDB" id="A0A7C1FG00"/>
<dbReference type="EMBL" id="DSMG01000053">
    <property type="protein sequence ID" value="HDX30776.1"/>
    <property type="molecule type" value="Genomic_DNA"/>
</dbReference>
<dbReference type="SUPFAM" id="SSF55797">
    <property type="entry name" value="PR-1-like"/>
    <property type="match status" value="1"/>
</dbReference>
<protein>
    <submittedName>
        <fullName evidence="3">CAP domain-containing protein</fullName>
    </submittedName>
</protein>
<dbReference type="Gene3D" id="3.40.33.10">
    <property type="entry name" value="CAP"/>
    <property type="match status" value="1"/>
</dbReference>
<dbReference type="PANTHER" id="PTHR31157">
    <property type="entry name" value="SCP DOMAIN-CONTAINING PROTEIN"/>
    <property type="match status" value="1"/>
</dbReference>
<accession>A0A7C1FG00</accession>
<evidence type="ECO:0000259" key="2">
    <source>
        <dbReference type="Pfam" id="PF00188"/>
    </source>
</evidence>
<dbReference type="PANTHER" id="PTHR31157:SF1">
    <property type="entry name" value="SCP DOMAIN-CONTAINING PROTEIN"/>
    <property type="match status" value="1"/>
</dbReference>
<feature type="domain" description="SCP" evidence="2">
    <location>
        <begin position="46"/>
        <end position="162"/>
    </location>
</feature>
<name>A0A7C1FG00_9CHLR</name>
<feature type="signal peptide" evidence="1">
    <location>
        <begin position="1"/>
        <end position="29"/>
    </location>
</feature>
<dbReference type="Pfam" id="PF00188">
    <property type="entry name" value="CAP"/>
    <property type="match status" value="1"/>
</dbReference>
<gene>
    <name evidence="3" type="ORF">ENQ20_04705</name>
</gene>
<dbReference type="InterPro" id="IPR014044">
    <property type="entry name" value="CAP_dom"/>
</dbReference>
<organism evidence="3">
    <name type="scientific">Caldilinea aerophila</name>
    <dbReference type="NCBI Taxonomy" id="133453"/>
    <lineage>
        <taxon>Bacteria</taxon>
        <taxon>Bacillati</taxon>
        <taxon>Chloroflexota</taxon>
        <taxon>Caldilineae</taxon>
        <taxon>Caldilineales</taxon>
        <taxon>Caldilineaceae</taxon>
        <taxon>Caldilinea</taxon>
    </lineage>
</organism>
<dbReference type="CDD" id="cd05379">
    <property type="entry name" value="CAP_bacterial"/>
    <property type="match status" value="1"/>
</dbReference>
<dbReference type="InterPro" id="IPR035940">
    <property type="entry name" value="CAP_sf"/>
</dbReference>
<feature type="chain" id="PRO_5028354124" evidence="1">
    <location>
        <begin position="30"/>
        <end position="605"/>
    </location>
</feature>
<keyword evidence="1" id="KW-0732">Signal</keyword>